<dbReference type="GeneID" id="85330496"/>
<dbReference type="InterPro" id="IPR029063">
    <property type="entry name" value="SAM-dependent_MTases_sf"/>
</dbReference>
<dbReference type="GO" id="GO:0032259">
    <property type="term" value="P:methylation"/>
    <property type="evidence" value="ECO:0007669"/>
    <property type="project" value="InterPro"/>
</dbReference>
<organism evidence="3 4">
    <name type="scientific">Lasiosphaeria miniovina</name>
    <dbReference type="NCBI Taxonomy" id="1954250"/>
    <lineage>
        <taxon>Eukaryota</taxon>
        <taxon>Fungi</taxon>
        <taxon>Dikarya</taxon>
        <taxon>Ascomycota</taxon>
        <taxon>Pezizomycotina</taxon>
        <taxon>Sordariomycetes</taxon>
        <taxon>Sordariomycetidae</taxon>
        <taxon>Sordariales</taxon>
        <taxon>Lasiosphaeriaceae</taxon>
        <taxon>Lasiosphaeria</taxon>
    </lineage>
</organism>
<feature type="compositionally biased region" description="Basic and acidic residues" evidence="1">
    <location>
        <begin position="361"/>
        <end position="383"/>
    </location>
</feature>
<keyword evidence="4" id="KW-1185">Reference proteome</keyword>
<evidence type="ECO:0000313" key="4">
    <source>
        <dbReference type="Proteomes" id="UP001172101"/>
    </source>
</evidence>
<dbReference type="Pfam" id="PF01728">
    <property type="entry name" value="FtsJ"/>
    <property type="match status" value="1"/>
</dbReference>
<evidence type="ECO:0000313" key="3">
    <source>
        <dbReference type="EMBL" id="KAK0704079.1"/>
    </source>
</evidence>
<evidence type="ECO:0000256" key="1">
    <source>
        <dbReference type="SAM" id="MobiDB-lite"/>
    </source>
</evidence>
<dbReference type="RefSeq" id="XP_060290938.1">
    <property type="nucleotide sequence ID" value="XM_060447226.1"/>
</dbReference>
<dbReference type="EMBL" id="JAUIRO010000008">
    <property type="protein sequence ID" value="KAK0704079.1"/>
    <property type="molecule type" value="Genomic_DNA"/>
</dbReference>
<dbReference type="InterPro" id="IPR002877">
    <property type="entry name" value="RNA_MeTrfase_FtsJ_dom"/>
</dbReference>
<reference evidence="3" key="1">
    <citation type="submission" date="2023-06" db="EMBL/GenBank/DDBJ databases">
        <title>Genome-scale phylogeny and comparative genomics of the fungal order Sordariales.</title>
        <authorList>
            <consortium name="Lawrence Berkeley National Laboratory"/>
            <person name="Hensen N."/>
            <person name="Bonometti L."/>
            <person name="Westerberg I."/>
            <person name="Brannstrom I.O."/>
            <person name="Guillou S."/>
            <person name="Cros-Aarteil S."/>
            <person name="Calhoun S."/>
            <person name="Haridas S."/>
            <person name="Kuo A."/>
            <person name="Mondo S."/>
            <person name="Pangilinan J."/>
            <person name="Riley R."/>
            <person name="LaButti K."/>
            <person name="Andreopoulos B."/>
            <person name="Lipzen A."/>
            <person name="Chen C."/>
            <person name="Yanf M."/>
            <person name="Daum C."/>
            <person name="Ng V."/>
            <person name="Clum A."/>
            <person name="Steindorff A."/>
            <person name="Ohm R."/>
            <person name="Martin F."/>
            <person name="Silar P."/>
            <person name="Natvig D."/>
            <person name="Lalanne C."/>
            <person name="Gautier V."/>
            <person name="Ament-velasquez S.L."/>
            <person name="Kruys A."/>
            <person name="Hutchinson M.I."/>
            <person name="Powell A.J."/>
            <person name="Barry K."/>
            <person name="Miller A.N."/>
            <person name="Grigoriev I.V."/>
            <person name="Debuchy R."/>
            <person name="Gladieux P."/>
            <person name="Thoren M.H."/>
            <person name="Johannesson H."/>
        </authorList>
    </citation>
    <scope>NUCLEOTIDE SEQUENCE</scope>
    <source>
        <strain evidence="3">SMH2392-1A</strain>
    </source>
</reference>
<dbReference type="AlphaFoldDB" id="A0AA39ZV29"/>
<accession>A0AA39ZV29</accession>
<dbReference type="Proteomes" id="UP001172101">
    <property type="component" value="Unassembled WGS sequence"/>
</dbReference>
<protein>
    <recommendedName>
        <fullName evidence="2">Ribosomal RNA methyltransferase FtsJ domain-containing protein</fullName>
    </recommendedName>
</protein>
<dbReference type="Gene3D" id="3.40.50.150">
    <property type="entry name" value="Vaccinia Virus protein VP39"/>
    <property type="match status" value="1"/>
</dbReference>
<proteinExistence type="predicted"/>
<name>A0AA39ZV29_9PEZI</name>
<dbReference type="SUPFAM" id="SSF53335">
    <property type="entry name" value="S-adenosyl-L-methionine-dependent methyltransferases"/>
    <property type="match status" value="1"/>
</dbReference>
<comment type="caution">
    <text evidence="3">The sequence shown here is derived from an EMBL/GenBank/DDBJ whole genome shotgun (WGS) entry which is preliminary data.</text>
</comment>
<feature type="domain" description="Ribosomal RNA methyltransferase FtsJ" evidence="2">
    <location>
        <begin position="106"/>
        <end position="254"/>
    </location>
</feature>
<evidence type="ECO:0000259" key="2">
    <source>
        <dbReference type="Pfam" id="PF01728"/>
    </source>
</evidence>
<feature type="region of interest" description="Disordered" evidence="1">
    <location>
        <begin position="355"/>
        <end position="383"/>
    </location>
</feature>
<sequence length="383" mass="43182">MRGTLQPIQHLRLESLPNSPSEETKQTESAKALIQSYLRQHLAVYRELCEVREACQENEECEAYFQKQRSRADHAIAEVQKGFFSLMRTIGLELDKATSALTIQRRGKPRPAILDLCLAPGGFSLAALQRNGWSTIVRGISLPPEQGGHKVHLRNVSSEDNTTATKFVDYRDITLLAEEMGVPLSKIPASHPDRDLFSSYRPYLGRKFDLVFCDGQVLRTHERGKHRQEDEALRLLTSQLVLALQRIRSGGTMMILLHGADKWPSMRSSFYLIVKGVKPGREAAVQAVERWKVQWKLATFENEVMNEREWEVLGGIEGSAMEAEAVLKEFGSELLRLAEPVFAVQAEALKQAPWMSSAKGKGKEKEKGEEKNKTLDVKQEDLS</sequence>
<gene>
    <name evidence="3" type="ORF">B0T26DRAFT_807478</name>
</gene>
<dbReference type="GO" id="GO:0008168">
    <property type="term" value="F:methyltransferase activity"/>
    <property type="evidence" value="ECO:0007669"/>
    <property type="project" value="InterPro"/>
</dbReference>